<reference evidence="2" key="1">
    <citation type="submission" date="2020-05" db="EMBL/GenBank/DDBJ databases">
        <title>Chitinophaga laudate sp. nov., isolated from a tropical peat swamp.</title>
        <authorList>
            <person name="Goh C.B.S."/>
            <person name="Lee M.S."/>
            <person name="Parimannan S."/>
            <person name="Pasbakhsh P."/>
            <person name="Yule C.M."/>
            <person name="Rajandas H."/>
            <person name="Loke S."/>
            <person name="Croft L."/>
            <person name="Tan J.B.L."/>
        </authorList>
    </citation>
    <scope>NUCLEOTIDE SEQUENCE</scope>
    <source>
        <strain evidence="2">Mgbs1</strain>
    </source>
</reference>
<feature type="domain" description="Outer membrane protein beta-barrel" evidence="1">
    <location>
        <begin position="24"/>
        <end position="215"/>
    </location>
</feature>
<evidence type="ECO:0000313" key="3">
    <source>
        <dbReference type="Proteomes" id="UP000281028"/>
    </source>
</evidence>
<dbReference type="Gene3D" id="2.40.160.20">
    <property type="match status" value="1"/>
</dbReference>
<comment type="caution">
    <text evidence="2">The sequence shown here is derived from an EMBL/GenBank/DDBJ whole genome shotgun (WGS) entry which is preliminary data.</text>
</comment>
<name>A0A3S1CXV1_9BACT</name>
<gene>
    <name evidence="2" type="ORF">ECE50_019060</name>
</gene>
<evidence type="ECO:0000313" key="2">
    <source>
        <dbReference type="EMBL" id="NSL88950.1"/>
    </source>
</evidence>
<dbReference type="InterPro" id="IPR025665">
    <property type="entry name" value="Beta-barrel_OMP_2"/>
</dbReference>
<dbReference type="OrthoDB" id="1007524at2"/>
<sequence length="255" mass="29444">MKRTLIVFATLLASCSLLTQTTQAQFEVGISGGYTRNYLKTSAGYRSFTQYHEKSGFVAGLVLQYHFNDWLAIQADPSYIQKNYELRRDHFFEGIYQTSINSYIQLPLMAHFSFGGTKFRGFFNAGGYAAYWASGRVKGAMANVMDPGTGVPDNQQSYNYFQYNNAYRYDEKYSFDSRRDRRMEFGLVAGAGVEYLLHKKFRIFAEARYYYGLSDQQKNYMINQIPRYNDTYVLQAGCLVNFRQLFPAKAKTEAQ</sequence>
<dbReference type="PROSITE" id="PS51257">
    <property type="entry name" value="PROKAR_LIPOPROTEIN"/>
    <property type="match status" value="1"/>
</dbReference>
<evidence type="ECO:0000259" key="1">
    <source>
        <dbReference type="Pfam" id="PF13568"/>
    </source>
</evidence>
<protein>
    <submittedName>
        <fullName evidence="2">PorT family protein</fullName>
    </submittedName>
</protein>
<keyword evidence="3" id="KW-1185">Reference proteome</keyword>
<dbReference type="SUPFAM" id="SSF56925">
    <property type="entry name" value="OMPA-like"/>
    <property type="match status" value="1"/>
</dbReference>
<accession>A0A3S1CXV1</accession>
<dbReference type="Proteomes" id="UP000281028">
    <property type="component" value="Unassembled WGS sequence"/>
</dbReference>
<organism evidence="2 3">
    <name type="scientific">Chitinophaga solisilvae</name>
    <dbReference type="NCBI Taxonomy" id="1233460"/>
    <lineage>
        <taxon>Bacteria</taxon>
        <taxon>Pseudomonadati</taxon>
        <taxon>Bacteroidota</taxon>
        <taxon>Chitinophagia</taxon>
        <taxon>Chitinophagales</taxon>
        <taxon>Chitinophagaceae</taxon>
        <taxon>Chitinophaga</taxon>
    </lineage>
</organism>
<dbReference type="EMBL" id="RIAR02000001">
    <property type="protein sequence ID" value="NSL88950.1"/>
    <property type="molecule type" value="Genomic_DNA"/>
</dbReference>
<dbReference type="AlphaFoldDB" id="A0A3S1CXV1"/>
<dbReference type="InterPro" id="IPR011250">
    <property type="entry name" value="OMP/PagP_B-barrel"/>
</dbReference>
<proteinExistence type="predicted"/>
<dbReference type="Pfam" id="PF13568">
    <property type="entry name" value="OMP_b-brl_2"/>
    <property type="match status" value="1"/>
</dbReference>